<comment type="caution">
    <text evidence="2">The sequence shown here is derived from an EMBL/GenBank/DDBJ whole genome shotgun (WGS) entry which is preliminary data.</text>
</comment>
<proteinExistence type="predicted"/>
<protein>
    <submittedName>
        <fullName evidence="2">Uncharacterized protein</fullName>
    </submittedName>
</protein>
<reference evidence="2" key="1">
    <citation type="journal article" date="2018" name="Nat. Genet.">
        <title>Extensive intraspecific gene order and gene structural variations between Mo17 and other maize genomes.</title>
        <authorList>
            <person name="Sun S."/>
            <person name="Zhou Y."/>
            <person name="Chen J."/>
            <person name="Shi J."/>
            <person name="Zhao H."/>
            <person name="Zhao H."/>
            <person name="Song W."/>
            <person name="Zhang M."/>
            <person name="Cui Y."/>
            <person name="Dong X."/>
            <person name="Liu H."/>
            <person name="Ma X."/>
            <person name="Jiao Y."/>
            <person name="Wang B."/>
            <person name="Wei X."/>
            <person name="Stein J.C."/>
            <person name="Glaubitz J.C."/>
            <person name="Lu F."/>
            <person name="Yu G."/>
            <person name="Liang C."/>
            <person name="Fengler K."/>
            <person name="Li B."/>
            <person name="Rafalski A."/>
            <person name="Schnable P.S."/>
            <person name="Ware D.H."/>
            <person name="Buckler E.S."/>
            <person name="Lai J."/>
        </authorList>
    </citation>
    <scope>NUCLEOTIDE SEQUENCE [LARGE SCALE GENOMIC DNA]</scope>
    <source>
        <tissue evidence="2">Seedling</tissue>
    </source>
</reference>
<sequence length="89" mass="8732">MYVYSCAARRSSSTMGGRPSSSTGTMNRCVSSPSAPTTIGTCPAGTFPQVAPGNAGTGFTTAPGATLHALVDTHRSSAGLHQGGSSAGL</sequence>
<name>A0A3L6DKR5_MAIZE</name>
<feature type="region of interest" description="Disordered" evidence="1">
    <location>
        <begin position="10"/>
        <end position="35"/>
    </location>
</feature>
<dbReference type="AlphaFoldDB" id="A0A3L6DKR5"/>
<feature type="compositionally biased region" description="Low complexity" evidence="1">
    <location>
        <begin position="10"/>
        <end position="26"/>
    </location>
</feature>
<accession>A0A3L6DKR5</accession>
<evidence type="ECO:0000256" key="1">
    <source>
        <dbReference type="SAM" id="MobiDB-lite"/>
    </source>
</evidence>
<organism evidence="2">
    <name type="scientific">Zea mays</name>
    <name type="common">Maize</name>
    <dbReference type="NCBI Taxonomy" id="4577"/>
    <lineage>
        <taxon>Eukaryota</taxon>
        <taxon>Viridiplantae</taxon>
        <taxon>Streptophyta</taxon>
        <taxon>Embryophyta</taxon>
        <taxon>Tracheophyta</taxon>
        <taxon>Spermatophyta</taxon>
        <taxon>Magnoliopsida</taxon>
        <taxon>Liliopsida</taxon>
        <taxon>Poales</taxon>
        <taxon>Poaceae</taxon>
        <taxon>PACMAD clade</taxon>
        <taxon>Panicoideae</taxon>
        <taxon>Andropogonodae</taxon>
        <taxon>Andropogoneae</taxon>
        <taxon>Tripsacinae</taxon>
        <taxon>Zea</taxon>
    </lineage>
</organism>
<evidence type="ECO:0000313" key="2">
    <source>
        <dbReference type="EMBL" id="PWZ09200.1"/>
    </source>
</evidence>
<gene>
    <name evidence="2" type="ORF">Zm00014a_027948</name>
</gene>
<dbReference type="Proteomes" id="UP000251960">
    <property type="component" value="Chromosome 8"/>
</dbReference>
<dbReference type="EMBL" id="NCVQ01000009">
    <property type="protein sequence ID" value="PWZ09200.1"/>
    <property type="molecule type" value="Genomic_DNA"/>
</dbReference>